<dbReference type="Proteomes" id="UP000266483">
    <property type="component" value="Unassembled WGS sequence"/>
</dbReference>
<organism evidence="12 13">
    <name type="scientific">Neopusillimonas maritima</name>
    <dbReference type="NCBI Taxonomy" id="2026239"/>
    <lineage>
        <taxon>Bacteria</taxon>
        <taxon>Pseudomonadati</taxon>
        <taxon>Pseudomonadota</taxon>
        <taxon>Betaproteobacteria</taxon>
        <taxon>Burkholderiales</taxon>
        <taxon>Alcaligenaceae</taxon>
        <taxon>Neopusillimonas</taxon>
    </lineage>
</organism>
<evidence type="ECO:0000256" key="4">
    <source>
        <dbReference type="ARBA" id="ARBA00022723"/>
    </source>
</evidence>
<evidence type="ECO:0000256" key="10">
    <source>
        <dbReference type="ARBA" id="ARBA00093448"/>
    </source>
</evidence>
<comment type="similarity">
    <text evidence="10">Belongs to the peptidase M15 family.</text>
</comment>
<dbReference type="PROSITE" id="PS51318">
    <property type="entry name" value="TAT"/>
    <property type="match status" value="1"/>
</dbReference>
<evidence type="ECO:0000256" key="7">
    <source>
        <dbReference type="ARBA" id="ARBA00022833"/>
    </source>
</evidence>
<evidence type="ECO:0000256" key="9">
    <source>
        <dbReference type="ARBA" id="ARBA00023316"/>
    </source>
</evidence>
<keyword evidence="8" id="KW-0482">Metalloprotease</keyword>
<dbReference type="InterPro" id="IPR009045">
    <property type="entry name" value="Zn_M74/Hedgehog-like"/>
</dbReference>
<dbReference type="Pfam" id="PF05951">
    <property type="entry name" value="Peptidase_M15_2"/>
    <property type="match status" value="1"/>
</dbReference>
<dbReference type="InterPro" id="IPR010275">
    <property type="entry name" value="MepK"/>
</dbReference>
<protein>
    <recommendedName>
        <fullName evidence="11">Murein endopeptidase K</fullName>
    </recommendedName>
</protein>
<evidence type="ECO:0000256" key="2">
    <source>
        <dbReference type="ARBA" id="ARBA00004776"/>
    </source>
</evidence>
<keyword evidence="13" id="KW-1185">Reference proteome</keyword>
<evidence type="ECO:0000313" key="12">
    <source>
        <dbReference type="EMBL" id="RII83797.1"/>
    </source>
</evidence>
<dbReference type="SUPFAM" id="SSF55166">
    <property type="entry name" value="Hedgehog/DD-peptidase"/>
    <property type="match status" value="1"/>
</dbReference>
<comment type="cofactor">
    <cofactor evidence="1">
        <name>Zn(2+)</name>
        <dbReference type="ChEBI" id="CHEBI:29105"/>
    </cofactor>
</comment>
<evidence type="ECO:0000256" key="3">
    <source>
        <dbReference type="ARBA" id="ARBA00022670"/>
    </source>
</evidence>
<evidence type="ECO:0000256" key="5">
    <source>
        <dbReference type="ARBA" id="ARBA00022729"/>
    </source>
</evidence>
<comment type="caution">
    <text evidence="12">The sequence shown here is derived from an EMBL/GenBank/DDBJ whole genome shotgun (WGS) entry which is preliminary data.</text>
</comment>
<reference evidence="12 13" key="1">
    <citation type="submission" date="2017-08" db="EMBL/GenBank/DDBJ databases">
        <title>Pusillimonas indicus sp. nov., a member of the family Alcaligenaceae isolated from surface seawater.</title>
        <authorList>
            <person name="Li J."/>
        </authorList>
    </citation>
    <scope>NUCLEOTIDE SEQUENCE [LARGE SCALE GENOMIC DNA]</scope>
    <source>
        <strain evidence="12 13">17-4A</strain>
    </source>
</reference>
<evidence type="ECO:0000313" key="13">
    <source>
        <dbReference type="Proteomes" id="UP000266483"/>
    </source>
</evidence>
<dbReference type="EMBL" id="NQOU01000001">
    <property type="protein sequence ID" value="RII83797.1"/>
    <property type="molecule type" value="Genomic_DNA"/>
</dbReference>
<evidence type="ECO:0000256" key="11">
    <source>
        <dbReference type="ARBA" id="ARBA00093666"/>
    </source>
</evidence>
<dbReference type="CDD" id="cd14844">
    <property type="entry name" value="Zn-DD-carboxypeptidase_like"/>
    <property type="match status" value="1"/>
</dbReference>
<evidence type="ECO:0000256" key="1">
    <source>
        <dbReference type="ARBA" id="ARBA00001947"/>
    </source>
</evidence>
<comment type="pathway">
    <text evidence="2">Cell wall biogenesis; cell wall polysaccharide biosynthesis.</text>
</comment>
<keyword evidence="3" id="KW-0645">Protease</keyword>
<sequence>MPPHHHLKSHARTVSRRAFLRRAGVLSLLGVAPAISTPAIAGIRVFQRDIALDHTHTLEKVQLVYALNDDYLPPALQRLNVFLRDHYSGAVGTMDPALYDQLNQIRTLLSVKDSFEVISGYRDPQTNERLRKTRGGGVAKRSLHMEGKAIDVRLPGVPLVELRDAAISLKAGGVGYYPKDQFIHVDSGRVRTW</sequence>
<dbReference type="PANTHER" id="PTHR37425">
    <property type="match status" value="1"/>
</dbReference>
<evidence type="ECO:0000256" key="6">
    <source>
        <dbReference type="ARBA" id="ARBA00022801"/>
    </source>
</evidence>
<accession>A0ABX9MY85</accession>
<dbReference type="InterPro" id="IPR006311">
    <property type="entry name" value="TAT_signal"/>
</dbReference>
<keyword evidence="7" id="KW-0862">Zinc</keyword>
<dbReference type="PANTHER" id="PTHR37425:SF1">
    <property type="entry name" value="OUTER MEMBRANE PROTEIN"/>
    <property type="match status" value="1"/>
</dbReference>
<keyword evidence="6" id="KW-0378">Hydrolase</keyword>
<dbReference type="Gene3D" id="3.30.1380.10">
    <property type="match status" value="1"/>
</dbReference>
<evidence type="ECO:0000256" key="8">
    <source>
        <dbReference type="ARBA" id="ARBA00023049"/>
    </source>
</evidence>
<dbReference type="RefSeq" id="WP_119440657.1">
    <property type="nucleotide sequence ID" value="NZ_CP170494.1"/>
</dbReference>
<keyword evidence="9" id="KW-0961">Cell wall biogenesis/degradation</keyword>
<name>A0ABX9MY85_9BURK</name>
<proteinExistence type="inferred from homology"/>
<gene>
    <name evidence="12" type="ORF">CJO09_00695</name>
</gene>
<keyword evidence="5" id="KW-0732">Signal</keyword>
<keyword evidence="4" id="KW-0479">Metal-binding</keyword>